<organism evidence="1">
    <name type="scientific">Rhizophora mucronata</name>
    <name type="common">Asiatic mangrove</name>
    <dbReference type="NCBI Taxonomy" id="61149"/>
    <lineage>
        <taxon>Eukaryota</taxon>
        <taxon>Viridiplantae</taxon>
        <taxon>Streptophyta</taxon>
        <taxon>Embryophyta</taxon>
        <taxon>Tracheophyta</taxon>
        <taxon>Spermatophyta</taxon>
        <taxon>Magnoliopsida</taxon>
        <taxon>eudicotyledons</taxon>
        <taxon>Gunneridae</taxon>
        <taxon>Pentapetalae</taxon>
        <taxon>rosids</taxon>
        <taxon>fabids</taxon>
        <taxon>Malpighiales</taxon>
        <taxon>Rhizophoraceae</taxon>
        <taxon>Rhizophora</taxon>
    </lineage>
</organism>
<sequence>MESNIIFFSMDSFDENIPSFNSNQGRHEVIDNNKFLYSSIITSNGLAQSSAEEIQGQCLSVGKPRCRFQLLVETARKEGSLDIPPRR</sequence>
<accession>A0A2P2L6G2</accession>
<proteinExistence type="predicted"/>
<evidence type="ECO:0000313" key="1">
    <source>
        <dbReference type="EMBL" id="MBX13567.1"/>
    </source>
</evidence>
<name>A0A2P2L6G2_RHIMU</name>
<dbReference type="AlphaFoldDB" id="A0A2P2L6G2"/>
<dbReference type="EMBL" id="GGEC01033083">
    <property type="protein sequence ID" value="MBX13567.1"/>
    <property type="molecule type" value="Transcribed_RNA"/>
</dbReference>
<protein>
    <submittedName>
        <fullName evidence="1">Gamma-tubulin complex component</fullName>
    </submittedName>
</protein>
<reference evidence="1" key="1">
    <citation type="submission" date="2018-02" db="EMBL/GenBank/DDBJ databases">
        <title>Rhizophora mucronata_Transcriptome.</title>
        <authorList>
            <person name="Meera S.P."/>
            <person name="Sreeshan A."/>
            <person name="Augustine A."/>
        </authorList>
    </citation>
    <scope>NUCLEOTIDE SEQUENCE</scope>
    <source>
        <tissue evidence="1">Leaf</tissue>
    </source>
</reference>